<dbReference type="CDD" id="cd05399">
    <property type="entry name" value="NT_Rel-Spo_like"/>
    <property type="match status" value="1"/>
</dbReference>
<dbReference type="Pfam" id="PF04607">
    <property type="entry name" value="RelA_SpoT"/>
    <property type="match status" value="1"/>
</dbReference>
<dbReference type="PANTHER" id="PTHR47837">
    <property type="entry name" value="GTP PYROPHOSPHOKINASE YJBM"/>
    <property type="match status" value="1"/>
</dbReference>
<gene>
    <name evidence="2" type="ORF">HNR07_002346</name>
</gene>
<dbReference type="InterPro" id="IPR043519">
    <property type="entry name" value="NT_sf"/>
</dbReference>
<dbReference type="GO" id="GO:0015969">
    <property type="term" value="P:guanosine tetraphosphate metabolic process"/>
    <property type="evidence" value="ECO:0007669"/>
    <property type="project" value="InterPro"/>
</dbReference>
<name>A0A840W2Y8_9ACTN</name>
<dbReference type="GO" id="GO:0016301">
    <property type="term" value="F:kinase activity"/>
    <property type="evidence" value="ECO:0007669"/>
    <property type="project" value="UniProtKB-KW"/>
</dbReference>
<organism evidence="2 3">
    <name type="scientific">Nocardiopsis metallicus</name>
    <dbReference type="NCBI Taxonomy" id="179819"/>
    <lineage>
        <taxon>Bacteria</taxon>
        <taxon>Bacillati</taxon>
        <taxon>Actinomycetota</taxon>
        <taxon>Actinomycetes</taxon>
        <taxon>Streptosporangiales</taxon>
        <taxon>Nocardiopsidaceae</taxon>
        <taxon>Nocardiopsis</taxon>
    </lineage>
</organism>
<dbReference type="EC" id="2.7.6.5" evidence="2"/>
<dbReference type="GO" id="GO:0008728">
    <property type="term" value="F:GTP diphosphokinase activity"/>
    <property type="evidence" value="ECO:0007669"/>
    <property type="project" value="UniProtKB-EC"/>
</dbReference>
<reference evidence="2 3" key="1">
    <citation type="submission" date="2020-08" db="EMBL/GenBank/DDBJ databases">
        <title>Sequencing the genomes of 1000 actinobacteria strains.</title>
        <authorList>
            <person name="Klenk H.-P."/>
        </authorList>
    </citation>
    <scope>NUCLEOTIDE SEQUENCE [LARGE SCALE GENOMIC DNA]</scope>
    <source>
        <strain evidence="2 3">DSM 44598</strain>
    </source>
</reference>
<dbReference type="SUPFAM" id="SSF81301">
    <property type="entry name" value="Nucleotidyltransferase"/>
    <property type="match status" value="1"/>
</dbReference>
<dbReference type="InterPro" id="IPR052366">
    <property type="entry name" value="GTP_Pyrophosphokinase"/>
</dbReference>
<dbReference type="InterPro" id="IPR007685">
    <property type="entry name" value="RelA_SpoT"/>
</dbReference>
<dbReference type="PANTHER" id="PTHR47837:SF2">
    <property type="entry name" value="GTP PYROPHOSPHOKINASE YWAC"/>
    <property type="match status" value="1"/>
</dbReference>
<dbReference type="Proteomes" id="UP000579647">
    <property type="component" value="Unassembled WGS sequence"/>
</dbReference>
<dbReference type="EMBL" id="JACHDO010000001">
    <property type="protein sequence ID" value="MBB5491209.1"/>
    <property type="molecule type" value="Genomic_DNA"/>
</dbReference>
<keyword evidence="2" id="KW-0418">Kinase</keyword>
<protein>
    <submittedName>
        <fullName evidence="2">Putative GTP pyrophosphokinase</fullName>
        <ecNumber evidence="2">2.7.6.5</ecNumber>
    </submittedName>
</protein>
<dbReference type="SMART" id="SM00954">
    <property type="entry name" value="RelA_SpoT"/>
    <property type="match status" value="1"/>
</dbReference>
<dbReference type="Gene3D" id="3.30.460.10">
    <property type="entry name" value="Beta Polymerase, domain 2"/>
    <property type="match status" value="1"/>
</dbReference>
<evidence type="ECO:0000313" key="3">
    <source>
        <dbReference type="Proteomes" id="UP000579647"/>
    </source>
</evidence>
<proteinExistence type="predicted"/>
<accession>A0A840W2Y8</accession>
<keyword evidence="3" id="KW-1185">Reference proteome</keyword>
<keyword evidence="2" id="KW-0808">Transferase</keyword>
<dbReference type="Gene3D" id="1.10.287.860">
    <property type="entry name" value="Nucleotidyltransferase"/>
    <property type="match status" value="1"/>
</dbReference>
<sequence length="253" mass="28983">MTGVVFVVDDVPEALLAARDDVARFLMSYKFAIDTVMAKVNILNEEFRYTHDHNPIEHVSSRLKSPASIMEKAQRRGVPFDLNEIRGAILDIAGIRVTCSFVSDTYSIRDMLTGHEDIKVMEERDYIRSPKPNGYRSLHLLVETPVRMSDRTVDVPVEIQIRTIAMDFWASLEHKIYYKYGKSVPERLLDEIREAAETANRLDVTMERLHGEVREQGDRARTTLPGPEELRKLPLAEELLQALADRVNSERSD</sequence>
<evidence type="ECO:0000313" key="2">
    <source>
        <dbReference type="EMBL" id="MBB5491209.1"/>
    </source>
</evidence>
<evidence type="ECO:0000259" key="1">
    <source>
        <dbReference type="SMART" id="SM00954"/>
    </source>
</evidence>
<feature type="domain" description="RelA/SpoT" evidence="1">
    <location>
        <begin position="61"/>
        <end position="184"/>
    </location>
</feature>
<dbReference type="AlphaFoldDB" id="A0A840W2Y8"/>
<comment type="caution">
    <text evidence="2">The sequence shown here is derived from an EMBL/GenBank/DDBJ whole genome shotgun (WGS) entry which is preliminary data.</text>
</comment>